<accession>A0A8H7J416</accession>
<feature type="region of interest" description="Disordered" evidence="1">
    <location>
        <begin position="298"/>
        <end position="330"/>
    </location>
</feature>
<gene>
    <name evidence="4" type="ORF">EKO04_006213</name>
</gene>
<keyword evidence="2" id="KW-1133">Transmembrane helix</keyword>
<evidence type="ECO:0000313" key="4">
    <source>
        <dbReference type="EMBL" id="KAF9696253.1"/>
    </source>
</evidence>
<reference evidence="4" key="1">
    <citation type="submission" date="2018-12" db="EMBL/GenBank/DDBJ databases">
        <authorList>
            <person name="Syme R.A."/>
            <person name="Farfan-Caceres L."/>
            <person name="Lichtenzveig J."/>
        </authorList>
    </citation>
    <scope>NUCLEOTIDE SEQUENCE</scope>
    <source>
        <strain evidence="4">Al4</strain>
    </source>
</reference>
<evidence type="ECO:0000256" key="2">
    <source>
        <dbReference type="SAM" id="Phobius"/>
    </source>
</evidence>
<protein>
    <recommendedName>
        <fullName evidence="6">Mid2 domain-containing protein</fullName>
    </recommendedName>
</protein>
<sequence>MIAEMKLLSTVISATFLFELALAQVSGQATCYFANGTATPKTPDYLQYQACSGSAICCGLNRLNPSNGDPANGFTMDECLPNGLCQNRVTENGIGKVSYWVDFCTNSDVSAGGCLDVCHETKNAFGNTAMVPCDGTSTSDRWCCGGTKDCCTSNVGVVRLAQVLGGSLSSVVSSSTTLSSAASSRASATGSSTSPASADASSTPSSTGAASGSNSSSSSSSGSGSKLSGGTIAGIVIGALAGIALLAAAIFFARRAAMWKKKASVTPEAGVAPPYTQHTNGYGSAGTYDAPTSDKYAHAHQGEMYGSAPAHELPGGAMDSELPAPDAPKK</sequence>
<feature type="chain" id="PRO_5034196838" description="Mid2 domain-containing protein" evidence="3">
    <location>
        <begin position="24"/>
        <end position="330"/>
    </location>
</feature>
<feature type="signal peptide" evidence="3">
    <location>
        <begin position="1"/>
        <end position="23"/>
    </location>
</feature>
<dbReference type="PANTHER" id="PTHR16861:SF4">
    <property type="entry name" value="SH3 DOMAIN PROTEIN (AFU_ORTHOLOGUE AFUA_1G13610)"/>
    <property type="match status" value="1"/>
</dbReference>
<evidence type="ECO:0008006" key="6">
    <source>
        <dbReference type="Google" id="ProtNLM"/>
    </source>
</evidence>
<feature type="transmembrane region" description="Helical" evidence="2">
    <location>
        <begin position="227"/>
        <end position="252"/>
    </location>
</feature>
<name>A0A8H7J416_9PLEO</name>
<keyword evidence="3" id="KW-0732">Signal</keyword>
<evidence type="ECO:0000313" key="5">
    <source>
        <dbReference type="Proteomes" id="UP000651452"/>
    </source>
</evidence>
<evidence type="ECO:0000256" key="1">
    <source>
        <dbReference type="SAM" id="MobiDB-lite"/>
    </source>
</evidence>
<keyword evidence="2" id="KW-0812">Transmembrane</keyword>
<comment type="caution">
    <text evidence="4">The sequence shown here is derived from an EMBL/GenBank/DDBJ whole genome shotgun (WGS) entry which is preliminary data.</text>
</comment>
<dbReference type="PANTHER" id="PTHR16861">
    <property type="entry name" value="GLYCOPROTEIN 38"/>
    <property type="match status" value="1"/>
</dbReference>
<evidence type="ECO:0000256" key="3">
    <source>
        <dbReference type="SAM" id="SignalP"/>
    </source>
</evidence>
<reference evidence="4" key="2">
    <citation type="submission" date="2020-09" db="EMBL/GenBank/DDBJ databases">
        <title>Reference genome assembly for Australian Ascochyta lentis isolate Al4.</title>
        <authorList>
            <person name="Lee R.C."/>
            <person name="Farfan-Caceres L.M."/>
            <person name="Debler J.W."/>
            <person name="Williams A.H."/>
            <person name="Henares B.M."/>
        </authorList>
    </citation>
    <scope>NUCLEOTIDE SEQUENCE</scope>
    <source>
        <strain evidence="4">Al4</strain>
    </source>
</reference>
<dbReference type="AlphaFoldDB" id="A0A8H7J416"/>
<organism evidence="4 5">
    <name type="scientific">Ascochyta lentis</name>
    <dbReference type="NCBI Taxonomy" id="205686"/>
    <lineage>
        <taxon>Eukaryota</taxon>
        <taxon>Fungi</taxon>
        <taxon>Dikarya</taxon>
        <taxon>Ascomycota</taxon>
        <taxon>Pezizomycotina</taxon>
        <taxon>Dothideomycetes</taxon>
        <taxon>Pleosporomycetidae</taxon>
        <taxon>Pleosporales</taxon>
        <taxon>Pleosporineae</taxon>
        <taxon>Didymellaceae</taxon>
        <taxon>Ascochyta</taxon>
    </lineage>
</organism>
<dbReference type="EMBL" id="RZGK01000010">
    <property type="protein sequence ID" value="KAF9696253.1"/>
    <property type="molecule type" value="Genomic_DNA"/>
</dbReference>
<proteinExistence type="predicted"/>
<dbReference type="OrthoDB" id="5215637at2759"/>
<dbReference type="Proteomes" id="UP000651452">
    <property type="component" value="Unassembled WGS sequence"/>
</dbReference>
<feature type="region of interest" description="Disordered" evidence="1">
    <location>
        <begin position="184"/>
        <end position="225"/>
    </location>
</feature>
<keyword evidence="5" id="KW-1185">Reference proteome</keyword>
<keyword evidence="2" id="KW-0472">Membrane</keyword>